<reference evidence="1" key="1">
    <citation type="submission" date="2014-11" db="EMBL/GenBank/DDBJ databases">
        <authorList>
            <person name="Amaro Gonzalez C."/>
        </authorList>
    </citation>
    <scope>NUCLEOTIDE SEQUENCE</scope>
</reference>
<accession>A0A0E9TYP1</accession>
<evidence type="ECO:0000313" key="1">
    <source>
        <dbReference type="EMBL" id="JAH57828.1"/>
    </source>
</evidence>
<reference evidence="1" key="2">
    <citation type="journal article" date="2015" name="Fish Shellfish Immunol.">
        <title>Early steps in the European eel (Anguilla anguilla)-Vibrio vulnificus interaction in the gills: Role of the RtxA13 toxin.</title>
        <authorList>
            <person name="Callol A."/>
            <person name="Pajuelo D."/>
            <person name="Ebbesson L."/>
            <person name="Teles M."/>
            <person name="MacKenzie S."/>
            <person name="Amaro C."/>
        </authorList>
    </citation>
    <scope>NUCLEOTIDE SEQUENCE</scope>
</reference>
<organism evidence="1">
    <name type="scientific">Anguilla anguilla</name>
    <name type="common">European freshwater eel</name>
    <name type="synonym">Muraena anguilla</name>
    <dbReference type="NCBI Taxonomy" id="7936"/>
    <lineage>
        <taxon>Eukaryota</taxon>
        <taxon>Metazoa</taxon>
        <taxon>Chordata</taxon>
        <taxon>Craniata</taxon>
        <taxon>Vertebrata</taxon>
        <taxon>Euteleostomi</taxon>
        <taxon>Actinopterygii</taxon>
        <taxon>Neopterygii</taxon>
        <taxon>Teleostei</taxon>
        <taxon>Anguilliformes</taxon>
        <taxon>Anguillidae</taxon>
        <taxon>Anguilla</taxon>
    </lineage>
</organism>
<sequence length="12" mass="1464">MKYISRLQLQIA</sequence>
<proteinExistence type="predicted"/>
<protein>
    <submittedName>
        <fullName evidence="1">Uncharacterized protein</fullName>
    </submittedName>
</protein>
<name>A0A0E9TYP1_ANGAN</name>
<dbReference type="EMBL" id="GBXM01050749">
    <property type="protein sequence ID" value="JAH57828.1"/>
    <property type="molecule type" value="Transcribed_RNA"/>
</dbReference>